<feature type="transmembrane region" description="Helical" evidence="9">
    <location>
        <begin position="489"/>
        <end position="512"/>
    </location>
</feature>
<feature type="transmembrane region" description="Helical" evidence="9">
    <location>
        <begin position="366"/>
        <end position="387"/>
    </location>
</feature>
<keyword evidence="2 7" id="KW-0813">Transport</keyword>
<dbReference type="RefSeq" id="XP_055892415.1">
    <property type="nucleotide sequence ID" value="XM_056036440.1"/>
</dbReference>
<dbReference type="GO" id="GO:0015293">
    <property type="term" value="F:symporter activity"/>
    <property type="evidence" value="ECO:0007669"/>
    <property type="project" value="UniProtKB-KW"/>
</dbReference>
<dbReference type="InterPro" id="IPR037272">
    <property type="entry name" value="SNS_sf"/>
</dbReference>
<dbReference type="PROSITE" id="PS50267">
    <property type="entry name" value="NA_NEUROTRAN_SYMP_3"/>
    <property type="match status" value="1"/>
</dbReference>
<evidence type="ECO:0000313" key="10">
    <source>
        <dbReference type="Proteomes" id="UP001165740"/>
    </source>
</evidence>
<feature type="transmembrane region" description="Helical" evidence="9">
    <location>
        <begin position="255"/>
        <end position="275"/>
    </location>
</feature>
<feature type="transmembrane region" description="Helical" evidence="9">
    <location>
        <begin position="100"/>
        <end position="117"/>
    </location>
</feature>
<evidence type="ECO:0000256" key="7">
    <source>
        <dbReference type="RuleBase" id="RU003732"/>
    </source>
</evidence>
<gene>
    <name evidence="11 12" type="primary">LOC106072424</name>
</gene>
<sequence>MEQGGDSRISSANGNLSPSSDSLNRRFQIEMNCLAPPETKSGEQSPAESEKMTPVASTYGSIMSIGPDASTVNLLKIDLEKKINRHTGEERVTWDNRAQFVLSLIGYAVGLGNVWRFPYLTQKNGGGAFLIPYAILLAIEGIPLFFLELAIGQRLRKGAIGAWNQVSPYLVGVGICSSIVSFYLSLYYNTIMSWCFVYLVQSFQSPLPWATCPHHFGENDTYILEEECRKSSPPSYFWYRETLNTAPSIESTPVFNWKIALGLVIAWTVVFLCIIKGIKSTGKVVYVTATFPYFVLVIFFFRGITLEGFDKGLEHLFVPEWHRVLDPEVWLDAATQIFYSFGLGFGCLIALASYNPVRSDFLRDTFIVTICDFFTSIFTAIVVFSILGFKATLQFKDCLKKHNVINQTEDSSHPACDFQKIISESASGTGLAFIAFTEAINQFPLAPLWAVLFFLMLLTLGLDSMFGTLEGAITSFNDMMLLPRIRKEFVCGAVCLICLLLSMCFATSTGPYVFALFDSFCANIPLLLVGFIECVAVSFVYGLKQISDDIELMLGRRPSYFWLICWRYVMPVAVIIILLSSVIEIMVKGVYYEAWDADKAIAVMLPWPWWCKVLAAFLILSSVLCIPGLALLHHLGVSILPHETPAFFPSEELKEEYGLNTHKINHFERVVLGFKE</sequence>
<name>A0A9W3AYW8_BIOGL</name>
<dbReference type="AlphaFoldDB" id="A0A9W3AYW8"/>
<dbReference type="PANTHER" id="PTHR11616">
    <property type="entry name" value="SODIUM/CHLORIDE DEPENDENT TRANSPORTER"/>
    <property type="match status" value="1"/>
</dbReference>
<evidence type="ECO:0000313" key="12">
    <source>
        <dbReference type="RefSeq" id="XP_055892415.1"/>
    </source>
</evidence>
<dbReference type="GO" id="GO:0005886">
    <property type="term" value="C:plasma membrane"/>
    <property type="evidence" value="ECO:0007669"/>
    <property type="project" value="TreeGrafter"/>
</dbReference>
<feature type="binding site" evidence="6">
    <location>
        <position position="113"/>
    </location>
    <ligand>
        <name>Na(+)</name>
        <dbReference type="ChEBI" id="CHEBI:29101"/>
        <label>1</label>
    </ligand>
</feature>
<feature type="compositionally biased region" description="Polar residues" evidence="8">
    <location>
        <begin position="8"/>
        <end position="22"/>
    </location>
</feature>
<keyword evidence="3 7" id="KW-0812">Transmembrane</keyword>
<feature type="transmembrane region" description="Helical" evidence="9">
    <location>
        <begin position="607"/>
        <end position="632"/>
    </location>
</feature>
<keyword evidence="7" id="KW-0769">Symport</keyword>
<dbReference type="SUPFAM" id="SSF161070">
    <property type="entry name" value="SNF-like"/>
    <property type="match status" value="1"/>
</dbReference>
<organism evidence="10 12">
    <name type="scientific">Biomphalaria glabrata</name>
    <name type="common">Bloodfluke planorb</name>
    <name type="synonym">Freshwater snail</name>
    <dbReference type="NCBI Taxonomy" id="6526"/>
    <lineage>
        <taxon>Eukaryota</taxon>
        <taxon>Metazoa</taxon>
        <taxon>Spiralia</taxon>
        <taxon>Lophotrochozoa</taxon>
        <taxon>Mollusca</taxon>
        <taxon>Gastropoda</taxon>
        <taxon>Heterobranchia</taxon>
        <taxon>Euthyneura</taxon>
        <taxon>Panpulmonata</taxon>
        <taxon>Hygrophila</taxon>
        <taxon>Lymnaeoidea</taxon>
        <taxon>Planorbidae</taxon>
        <taxon>Biomphalaria</taxon>
    </lineage>
</organism>
<protein>
    <recommendedName>
        <fullName evidence="7">Transporter</fullName>
    </recommendedName>
</protein>
<keyword evidence="6" id="KW-0479">Metal-binding</keyword>
<feature type="binding site" evidence="6">
    <location>
        <position position="464"/>
    </location>
    <ligand>
        <name>Na(+)</name>
        <dbReference type="ChEBI" id="CHEBI:29101"/>
        <label>1</label>
    </ligand>
</feature>
<proteinExistence type="inferred from homology"/>
<evidence type="ECO:0000256" key="1">
    <source>
        <dbReference type="ARBA" id="ARBA00004141"/>
    </source>
</evidence>
<keyword evidence="10" id="KW-1185">Reference proteome</keyword>
<feature type="transmembrane region" description="Helical" evidence="9">
    <location>
        <begin position="524"/>
        <end position="543"/>
    </location>
</feature>
<dbReference type="Pfam" id="PF00209">
    <property type="entry name" value="SNF"/>
    <property type="match status" value="1"/>
</dbReference>
<feature type="transmembrane region" description="Helical" evidence="9">
    <location>
        <begin position="564"/>
        <end position="587"/>
    </location>
</feature>
<dbReference type="Proteomes" id="UP001165740">
    <property type="component" value="Chromosome 7"/>
</dbReference>
<dbReference type="GO" id="GO:0035725">
    <property type="term" value="P:sodium ion transmembrane transport"/>
    <property type="evidence" value="ECO:0007669"/>
    <property type="project" value="TreeGrafter"/>
</dbReference>
<comment type="subcellular location">
    <subcellularLocation>
        <location evidence="1">Membrane</location>
        <topology evidence="1">Multi-pass membrane protein</topology>
    </subcellularLocation>
</comment>
<keyword evidence="5 9" id="KW-0472">Membrane</keyword>
<feature type="binding site" evidence="6">
    <location>
        <position position="460"/>
    </location>
    <ligand>
        <name>Na(+)</name>
        <dbReference type="ChEBI" id="CHEBI:29101"/>
        <label>1</label>
    </ligand>
</feature>
<feature type="transmembrane region" description="Helical" evidence="9">
    <location>
        <begin position="168"/>
        <end position="188"/>
    </location>
</feature>
<feature type="transmembrane region" description="Helical" evidence="9">
    <location>
        <begin position="448"/>
        <end position="469"/>
    </location>
</feature>
<comment type="similarity">
    <text evidence="7">Belongs to the sodium:neurotransmitter symporter (SNF) (TC 2.A.22) family.</text>
</comment>
<dbReference type="OrthoDB" id="6581954at2759"/>
<reference evidence="11 12" key="1">
    <citation type="submission" date="2025-04" db="UniProtKB">
        <authorList>
            <consortium name="RefSeq"/>
        </authorList>
    </citation>
    <scope>IDENTIFICATION</scope>
</reference>
<dbReference type="GO" id="GO:0046872">
    <property type="term" value="F:metal ion binding"/>
    <property type="evidence" value="ECO:0007669"/>
    <property type="project" value="UniProtKB-KW"/>
</dbReference>
<evidence type="ECO:0000256" key="2">
    <source>
        <dbReference type="ARBA" id="ARBA00022448"/>
    </source>
</evidence>
<feature type="binding site" evidence="6">
    <location>
        <position position="463"/>
    </location>
    <ligand>
        <name>Na(+)</name>
        <dbReference type="ChEBI" id="CHEBI:29101"/>
        <label>1</label>
    </ligand>
</feature>
<feature type="binding site" evidence="6">
    <location>
        <position position="108"/>
    </location>
    <ligand>
        <name>Na(+)</name>
        <dbReference type="ChEBI" id="CHEBI:29101"/>
        <label>1</label>
    </ligand>
</feature>
<keyword evidence="6" id="KW-0915">Sodium</keyword>
<evidence type="ECO:0000256" key="3">
    <source>
        <dbReference type="ARBA" id="ARBA00022692"/>
    </source>
</evidence>
<feature type="transmembrane region" description="Helical" evidence="9">
    <location>
        <begin position="284"/>
        <end position="304"/>
    </location>
</feature>
<dbReference type="NCBIfam" id="NF037979">
    <property type="entry name" value="Na_transp"/>
    <property type="match status" value="1"/>
</dbReference>
<feature type="transmembrane region" description="Helical" evidence="9">
    <location>
        <begin position="129"/>
        <end position="147"/>
    </location>
</feature>
<feature type="binding site" evidence="6">
    <location>
        <position position="106"/>
    </location>
    <ligand>
        <name>Na(+)</name>
        <dbReference type="ChEBI" id="CHEBI:29101"/>
        <label>1</label>
    </ligand>
</feature>
<dbReference type="PROSITE" id="PS00610">
    <property type="entry name" value="NA_NEUROTRAN_SYMP_1"/>
    <property type="match status" value="1"/>
</dbReference>
<evidence type="ECO:0000313" key="11">
    <source>
        <dbReference type="RefSeq" id="XP_055892413.1"/>
    </source>
</evidence>
<dbReference type="PANTHER" id="PTHR11616:SF182">
    <property type="entry name" value="TRANSPORTER"/>
    <property type="match status" value="1"/>
</dbReference>
<feature type="binding site" evidence="6">
    <location>
        <position position="109"/>
    </location>
    <ligand>
        <name>Na(+)</name>
        <dbReference type="ChEBI" id="CHEBI:29101"/>
        <label>1</label>
    </ligand>
</feature>
<keyword evidence="4 9" id="KW-1133">Transmembrane helix</keyword>
<evidence type="ECO:0000256" key="8">
    <source>
        <dbReference type="SAM" id="MobiDB-lite"/>
    </source>
</evidence>
<accession>A0A9W3AYW8</accession>
<feature type="region of interest" description="Disordered" evidence="8">
    <location>
        <begin position="1"/>
        <end position="53"/>
    </location>
</feature>
<evidence type="ECO:0000256" key="9">
    <source>
        <dbReference type="SAM" id="Phobius"/>
    </source>
</evidence>
<evidence type="ECO:0000256" key="5">
    <source>
        <dbReference type="ARBA" id="ARBA00023136"/>
    </source>
</evidence>
<dbReference type="OMA" id="NDMMLFP"/>
<feature type="transmembrane region" description="Helical" evidence="9">
    <location>
        <begin position="337"/>
        <end position="354"/>
    </location>
</feature>
<dbReference type="PRINTS" id="PR00176">
    <property type="entry name" value="NANEUSMPORT"/>
</dbReference>
<dbReference type="GO" id="GO:0006865">
    <property type="term" value="P:amino acid transport"/>
    <property type="evidence" value="ECO:0007669"/>
    <property type="project" value="TreeGrafter"/>
</dbReference>
<dbReference type="GeneID" id="106072424"/>
<dbReference type="RefSeq" id="XP_055892413.1">
    <property type="nucleotide sequence ID" value="XM_056036438.1"/>
</dbReference>
<feature type="binding site" evidence="6">
    <location>
        <position position="340"/>
    </location>
    <ligand>
        <name>Na(+)</name>
        <dbReference type="ChEBI" id="CHEBI:29101"/>
        <label>1</label>
    </ligand>
</feature>
<evidence type="ECO:0000256" key="6">
    <source>
        <dbReference type="PIRSR" id="PIRSR600175-1"/>
    </source>
</evidence>
<evidence type="ECO:0000256" key="4">
    <source>
        <dbReference type="ARBA" id="ARBA00022989"/>
    </source>
</evidence>
<dbReference type="InterPro" id="IPR000175">
    <property type="entry name" value="Na/ntran_symport"/>
</dbReference>